<dbReference type="OrthoDB" id="2910298at2"/>
<dbReference type="EMBL" id="JTHP01000020">
    <property type="protein sequence ID" value="KJD45430.1"/>
    <property type="molecule type" value="Genomic_DNA"/>
</dbReference>
<evidence type="ECO:0000313" key="2">
    <source>
        <dbReference type="Proteomes" id="UP000032534"/>
    </source>
</evidence>
<sequence>MISSVTAHNESSLVKSYLLLTFIQKVFERDSLILEESGMLKTPDLYVEMVNAGVDRTGILLSEIKHEFNKCHIRVLDIQQNHSGVHATYISKGNKEQFSMAMPVFRKEMYERMRAYLGLSTSMPHTAASPLPEKHHPEFPDSRLASKPLRFVERSLVTSSSAYKRKSLRPAASAASGSA</sequence>
<reference evidence="1 2" key="1">
    <citation type="submission" date="2014-11" db="EMBL/GenBank/DDBJ databases">
        <title>Draft Genome Sequences of Paenibacillus polymyxa NRRL B-30509 and Paenibacillus terrae NRRL B-30644, Strains from a Poultry Environment that Produce Tridecaptin A and Paenicidins.</title>
        <authorList>
            <person name="van Belkum M.J."/>
            <person name="Lohans C.T."/>
            <person name="Vederas J.C."/>
        </authorList>
    </citation>
    <scope>NUCLEOTIDE SEQUENCE [LARGE SCALE GENOMIC DNA]</scope>
    <source>
        <strain evidence="1 2">NRRL B-30644</strain>
    </source>
</reference>
<keyword evidence="2" id="KW-1185">Reference proteome</keyword>
<proteinExistence type="predicted"/>
<name>A0A0D7X1Z0_9BACL</name>
<dbReference type="InterPro" id="IPR058600">
    <property type="entry name" value="YhjD-like"/>
</dbReference>
<protein>
    <submittedName>
        <fullName evidence="1">Uncharacterized protein</fullName>
    </submittedName>
</protein>
<dbReference type="Proteomes" id="UP000032534">
    <property type="component" value="Unassembled WGS sequence"/>
</dbReference>
<evidence type="ECO:0000313" key="1">
    <source>
        <dbReference type="EMBL" id="KJD45430.1"/>
    </source>
</evidence>
<comment type="caution">
    <text evidence="1">The sequence shown here is derived from an EMBL/GenBank/DDBJ whole genome shotgun (WGS) entry which is preliminary data.</text>
</comment>
<accession>A0A0D7X1Z0</accession>
<organism evidence="1 2">
    <name type="scientific">Paenibacillus terrae</name>
    <dbReference type="NCBI Taxonomy" id="159743"/>
    <lineage>
        <taxon>Bacteria</taxon>
        <taxon>Bacillati</taxon>
        <taxon>Bacillota</taxon>
        <taxon>Bacilli</taxon>
        <taxon>Bacillales</taxon>
        <taxon>Paenibacillaceae</taxon>
        <taxon>Paenibacillus</taxon>
    </lineage>
</organism>
<dbReference type="Pfam" id="PF26325">
    <property type="entry name" value="YhjD"/>
    <property type="match status" value="1"/>
</dbReference>
<dbReference type="PATRIC" id="fig|159743.3.peg.2711"/>
<dbReference type="AlphaFoldDB" id="A0A0D7X1Z0"/>
<dbReference type="RefSeq" id="WP_044646367.1">
    <property type="nucleotide sequence ID" value="NZ_JTHP01000020.1"/>
</dbReference>
<gene>
    <name evidence="1" type="ORF">QD47_12145</name>
</gene>